<dbReference type="AlphaFoldDB" id="A0A1M4WKD9"/>
<evidence type="ECO:0000313" key="2">
    <source>
        <dbReference type="EMBL" id="SHE81620.1"/>
    </source>
</evidence>
<dbReference type="PRINTS" id="PR00702">
    <property type="entry name" value="ACRIFLAVINRP"/>
</dbReference>
<dbReference type="Pfam" id="PF00873">
    <property type="entry name" value="ACR_tran"/>
    <property type="match status" value="2"/>
</dbReference>
<dbReference type="Gene3D" id="3.30.70.1430">
    <property type="entry name" value="Multidrug efflux transporter AcrB pore domain"/>
    <property type="match status" value="1"/>
</dbReference>
<feature type="transmembrane region" description="Helical" evidence="1">
    <location>
        <begin position="528"/>
        <end position="546"/>
    </location>
</feature>
<dbReference type="SUPFAM" id="SSF82714">
    <property type="entry name" value="Multidrug efflux transporter AcrB TolC docking domain, DN and DC subdomains"/>
    <property type="match status" value="1"/>
</dbReference>
<dbReference type="GO" id="GO:0005886">
    <property type="term" value="C:plasma membrane"/>
    <property type="evidence" value="ECO:0007669"/>
    <property type="project" value="TreeGrafter"/>
</dbReference>
<keyword evidence="3" id="KW-1185">Reference proteome</keyword>
<feature type="transmembrane region" description="Helical" evidence="1">
    <location>
        <begin position="456"/>
        <end position="479"/>
    </location>
</feature>
<feature type="transmembrane region" description="Helical" evidence="1">
    <location>
        <begin position="1016"/>
        <end position="1035"/>
    </location>
</feature>
<feature type="transmembrane region" description="Helical" evidence="1">
    <location>
        <begin position="968"/>
        <end position="989"/>
    </location>
</feature>
<dbReference type="PANTHER" id="PTHR32063">
    <property type="match status" value="1"/>
</dbReference>
<protein>
    <submittedName>
        <fullName evidence="2">Multidrug efflux pump subunit AcrB</fullName>
    </submittedName>
</protein>
<dbReference type="Gene3D" id="3.30.2090.10">
    <property type="entry name" value="Multidrug efflux transporter AcrB TolC docking domain, DN and DC subdomains"/>
    <property type="match status" value="1"/>
</dbReference>
<name>A0A1M4WKD9_9BACT</name>
<dbReference type="GO" id="GO:0042910">
    <property type="term" value="F:xenobiotic transmembrane transporter activity"/>
    <property type="evidence" value="ECO:0007669"/>
    <property type="project" value="TreeGrafter"/>
</dbReference>
<accession>A0A1M4WKD9</accession>
<proteinExistence type="predicted"/>
<feature type="transmembrane region" description="Helical" evidence="1">
    <location>
        <begin position="340"/>
        <end position="359"/>
    </location>
</feature>
<evidence type="ECO:0000256" key="1">
    <source>
        <dbReference type="SAM" id="Phobius"/>
    </source>
</evidence>
<organism evidence="2 3">
    <name type="scientific">Dysgonomonas macrotermitis</name>
    <dbReference type="NCBI Taxonomy" id="1346286"/>
    <lineage>
        <taxon>Bacteria</taxon>
        <taxon>Pseudomonadati</taxon>
        <taxon>Bacteroidota</taxon>
        <taxon>Bacteroidia</taxon>
        <taxon>Bacteroidales</taxon>
        <taxon>Dysgonomonadaceae</taxon>
        <taxon>Dysgonomonas</taxon>
    </lineage>
</organism>
<keyword evidence="1" id="KW-1133">Transmembrane helix</keyword>
<dbReference type="RefSeq" id="WP_062176371.1">
    <property type="nucleotide sequence ID" value="NZ_BBXL01000002.1"/>
</dbReference>
<gene>
    <name evidence="2" type="ORF">SAMN05444362_102246</name>
</gene>
<dbReference type="SUPFAM" id="SSF82866">
    <property type="entry name" value="Multidrug efflux transporter AcrB transmembrane domain"/>
    <property type="match status" value="2"/>
</dbReference>
<dbReference type="SUPFAM" id="SSF82693">
    <property type="entry name" value="Multidrug efflux transporter AcrB pore domain, PN1, PN2, PC1 and PC2 subdomains"/>
    <property type="match status" value="2"/>
</dbReference>
<dbReference type="Proteomes" id="UP000184480">
    <property type="component" value="Unassembled WGS sequence"/>
</dbReference>
<dbReference type="EMBL" id="FQUC01000002">
    <property type="protein sequence ID" value="SHE81620.1"/>
    <property type="molecule type" value="Genomic_DNA"/>
</dbReference>
<dbReference type="InterPro" id="IPR001036">
    <property type="entry name" value="Acrflvin-R"/>
</dbReference>
<dbReference type="OrthoDB" id="9809409at2"/>
<sequence length="1076" mass="123573">MKKNKRRLSPFSIIIIFVCLLLLGLFMAPQLPVKLNPSKKQPLVSISFNMKGQSARVIEMEVTSKLEAMLNRIDGIQSLNSYSSNGSGYILIRLSEHINPDIVRFEISSIIRQTWPLLPKGVSYPSVSMSGTEEESDRPFIRYIINAPTSSILIQDYVENNIKTKLSGIKDISHIEVNGSYRMIYKLTYDFGQLQRYKISVNDIKSAIQLYLNQEFLGLGRIERENGQEEWISVALTSEMQNQTFDPSDIQVKNNEGTIISLSQLVYISFEEEEASSYFRINGLNSIYLSITADKAANQLLLSNQVQDLMKIIETSLPVGYEFHLSYNASEYIKTEINKIYFRSGTTILVLLCFILIIYRNLKYSFLIIISLITNIAIAAIFYYLLKIELQMFSLAGLTISLTLIIDNTIIISDQIVQRGNTKSFWAILTATITTIGALVIIFFMDASIRGKLLDFAWIIIINLIISLFIAILLVPALIEQLNIISKKKRSQNEEYCKLTSFIKGKKSLIAFHRVYKSVILFMYRKRIWFISIIVLAFGLPVFLLPEKIEMKENKITQEFEQKQTIGFWSDLYNDTFGSIFYKEIIKPVSDIILGGTMRLFVQKVQNGSYLSEGREETSLNVTASLPNGSTIFQMNSLIEKMENYIIGYPEVKQFETFVENGKRASIRIFFTKEYQRGQFPHILKQELISKALELGGGSWNVYGLGDGFNNDVKEQAGTSRIKLLGYSYDDLNALALVMKDSLLQHQRIKEVSIDSRFSWYKNDYEEFSFDLNKERLSQGNILPLELYHSLTPMFDRNIYVGDWINNEKIEPIFLYSKQVDELDIWNMENYPGKMRNTEYKLTDIADIEKGQVPQDIAKENQQYRLCLQYEYIGSPQQSRYVMEKTISTFNKVVPLGYQAESDLLGYWWNEEGNSQYWLLLLLIAIIFFTTSILFNSLSQPLIIIFIIPISFVGVFLVFYLFELNFDQGGFAAFILLSGISVNANIYILDEYNNIRKKWPGVTPIKAYIQAWDRKIRPIFLTIVSTILGFIPFMIGDYKEAFWFPLAAGTIGGLILSFIALFFFLPLFIGVGKKLN</sequence>
<feature type="transmembrane region" description="Helical" evidence="1">
    <location>
        <begin position="1041"/>
        <end position="1069"/>
    </location>
</feature>
<feature type="transmembrane region" description="Helical" evidence="1">
    <location>
        <begin position="392"/>
        <end position="412"/>
    </location>
</feature>
<evidence type="ECO:0000313" key="3">
    <source>
        <dbReference type="Proteomes" id="UP000184480"/>
    </source>
</evidence>
<dbReference type="Gene3D" id="3.30.70.1320">
    <property type="entry name" value="Multidrug efflux transporter AcrB pore domain like"/>
    <property type="match status" value="1"/>
</dbReference>
<feature type="transmembrane region" description="Helical" evidence="1">
    <location>
        <begin position="942"/>
        <end position="962"/>
    </location>
</feature>
<dbReference type="PANTHER" id="PTHR32063:SF0">
    <property type="entry name" value="SWARMING MOTILITY PROTEIN SWRC"/>
    <property type="match status" value="1"/>
</dbReference>
<feature type="transmembrane region" description="Helical" evidence="1">
    <location>
        <begin position="366"/>
        <end position="386"/>
    </location>
</feature>
<reference evidence="3" key="1">
    <citation type="submission" date="2016-11" db="EMBL/GenBank/DDBJ databases">
        <authorList>
            <person name="Varghese N."/>
            <person name="Submissions S."/>
        </authorList>
    </citation>
    <scope>NUCLEOTIDE SEQUENCE [LARGE SCALE GENOMIC DNA]</scope>
    <source>
        <strain evidence="3">DSM 27370</strain>
    </source>
</reference>
<dbReference type="STRING" id="1346286.SAMN05444362_102246"/>
<feature type="transmembrane region" description="Helical" evidence="1">
    <location>
        <begin position="917"/>
        <end position="935"/>
    </location>
</feature>
<keyword evidence="1" id="KW-0812">Transmembrane</keyword>
<dbReference type="InterPro" id="IPR027463">
    <property type="entry name" value="AcrB_DN_DC_subdom"/>
</dbReference>
<dbReference type="Gene3D" id="1.20.1640.10">
    <property type="entry name" value="Multidrug efflux transporter AcrB transmembrane domain"/>
    <property type="match status" value="3"/>
</dbReference>
<feature type="transmembrane region" description="Helical" evidence="1">
    <location>
        <begin position="424"/>
        <end position="444"/>
    </location>
</feature>
<keyword evidence="1" id="KW-0472">Membrane</keyword>